<reference evidence="2" key="1">
    <citation type="journal article" date="2019" name="Int. J. Syst. Evol. Microbiol.">
        <title>The Global Catalogue of Microorganisms (GCM) 10K type strain sequencing project: providing services to taxonomists for standard genome sequencing and annotation.</title>
        <authorList>
            <consortium name="The Broad Institute Genomics Platform"/>
            <consortium name="The Broad Institute Genome Sequencing Center for Infectious Disease"/>
            <person name="Wu L."/>
            <person name="Ma J."/>
        </authorList>
    </citation>
    <scope>NUCLEOTIDE SEQUENCE [LARGE SCALE GENOMIC DNA]</scope>
    <source>
        <strain evidence="2">JCM 17225</strain>
    </source>
</reference>
<dbReference type="Proteomes" id="UP001501469">
    <property type="component" value="Unassembled WGS sequence"/>
</dbReference>
<evidence type="ECO:0000313" key="1">
    <source>
        <dbReference type="EMBL" id="GAA4043504.1"/>
    </source>
</evidence>
<accession>A0ABP7UHP9</accession>
<dbReference type="EMBL" id="BAABDK010000025">
    <property type="protein sequence ID" value="GAA4043504.1"/>
    <property type="molecule type" value="Genomic_DNA"/>
</dbReference>
<dbReference type="SUPFAM" id="SSF55729">
    <property type="entry name" value="Acyl-CoA N-acyltransferases (Nat)"/>
    <property type="match status" value="1"/>
</dbReference>
<sequence>MNITQNYLGQLELGLLSELAAFVVQENFSHHSVSCPEVEVQRDVHNIYCEELHHLENSSFYIARDSFGTIQGSIRLTKWDYKAELPLQKIFDINPIDTLDCAKKAPTIWHIGRFATRKSNTDKTMFKKLMVHAVTPICKEEDSVAFAECDSKLLRIINILGIETRVIGKSVNYLGSETIPISISAQGLSKFYHKNKDLVRVE</sequence>
<name>A0ABP7UHP9_9BACT</name>
<keyword evidence="2" id="KW-1185">Reference proteome</keyword>
<comment type="caution">
    <text evidence="1">The sequence shown here is derived from an EMBL/GenBank/DDBJ whole genome shotgun (WGS) entry which is preliminary data.</text>
</comment>
<dbReference type="InterPro" id="IPR016181">
    <property type="entry name" value="Acyl_CoA_acyltransferase"/>
</dbReference>
<gene>
    <name evidence="1" type="ORF">GCM10022409_31890</name>
</gene>
<organism evidence="1 2">
    <name type="scientific">Hymenobacter glaciei</name>
    <dbReference type="NCBI Taxonomy" id="877209"/>
    <lineage>
        <taxon>Bacteria</taxon>
        <taxon>Pseudomonadati</taxon>
        <taxon>Bacteroidota</taxon>
        <taxon>Cytophagia</taxon>
        <taxon>Cytophagales</taxon>
        <taxon>Hymenobacteraceae</taxon>
        <taxon>Hymenobacter</taxon>
    </lineage>
</organism>
<protein>
    <submittedName>
        <fullName evidence="1">Uncharacterized protein</fullName>
    </submittedName>
</protein>
<evidence type="ECO:0000313" key="2">
    <source>
        <dbReference type="Proteomes" id="UP001501469"/>
    </source>
</evidence>
<proteinExistence type="predicted"/>
<dbReference type="RefSeq" id="WP_345056479.1">
    <property type="nucleotide sequence ID" value="NZ_BAABDK010000025.1"/>
</dbReference>
<dbReference type="Gene3D" id="3.40.630.30">
    <property type="match status" value="1"/>
</dbReference>